<evidence type="ECO:0000313" key="4">
    <source>
        <dbReference type="Proteomes" id="UP000546464"/>
    </source>
</evidence>
<dbReference type="EMBL" id="JACHVB010000043">
    <property type="protein sequence ID" value="MBC2595564.1"/>
    <property type="molecule type" value="Genomic_DNA"/>
</dbReference>
<sequence length="1043" mass="114539">MPEFYHKLQFQRKMLLVLMLVLFVFSLLGAFSLAVLAGSGLDVYAAPWQERTAWLFFNVLTLVAGVTFVGGILVILRRRPTVAMLARLVERRHPELRENLTTAVEILERGAPFNPLEEALIRQVERDTEAIVFRTATLPRRLHPLAAVFIVIAAFMLFQASQQSSLYSKASYHQRDRLSGQPTGLLVEPGDAEAPRGSDLTITAKINRWERDPHIVLRENGRDVRYPMMLDEQGNGQFTLFDLQEDTAYRVETSSLRSPAYTVTVYDPPRLEAVKIHLEPPAYTRRETLEFSKLLDLFPVEGTAVTLTVETTPRTRTSLRLGEETLPFEGSISFTATKDTDYQLTLVNVEDRKAVTETYQIDVTPDEPPVADVVDPAQDTTAQPDNILPLELYAADDFGIARVELHVSVSGLPRRPREVFTARGQGEPLLERNFLTQLDIPQFGVEHGDVVSYYFTVTDNREPVPNVTQSDLYFVEVLKDLDRPEPESGDAQGGDETKKKEIDLRALIVELKRVIRQTYRTGLLDGEARTQARQELGADLNKVQTESRNLLADIGQLLMQVEGGEFFLMMNNALKRLAEAEEEINADRLTASIPFQEEALSNLVQLESFLKATMPPSGGGGQGSPSEQPNAQSEGEPKDGEGENAMSMQQMRELMDKLNRLAEDQSAQNQRYERAERFSPGESERTQLSQAQQKLGQEAREAADSLIGEADMAEIRHEISEAVRTMQAASGAMEGGEAAQAAKAGARASESLLNAAGMLDEQVRQAAAGAMGQLAAQAESLAGRQAGASQASGEAEAAGGEGEAKGALREEQLALNEEYARLMAEVQRQAVEMSDAFPQAGEQLARASREATQARTDATMQRSANALLYGRYGKAGELQGDAAEGLEAFAEGLRNARDQVPAMSAASLQKLMDRVAKEQQRLTQGEQKGGSPGEGKSGESESGQPQAGKLGTDLQQAGKILKNDQLTELGERMSAPTGGGEGSSEGAPGEAAALLNQAQTILQQYLRQQLIEERVNYKRQSAPPPDKYRSLVEEYFKNLAEEP</sequence>
<dbReference type="Proteomes" id="UP000546464">
    <property type="component" value="Unassembled WGS sequence"/>
</dbReference>
<proteinExistence type="predicted"/>
<protein>
    <recommendedName>
        <fullName evidence="5">DUF4175 family protein</fullName>
    </recommendedName>
</protein>
<keyword evidence="2" id="KW-0472">Membrane</keyword>
<dbReference type="RefSeq" id="WP_185676515.1">
    <property type="nucleotide sequence ID" value="NZ_JACHVB010000043.1"/>
</dbReference>
<keyword evidence="2" id="KW-1133">Transmembrane helix</keyword>
<reference evidence="3 4" key="1">
    <citation type="submission" date="2020-07" db="EMBL/GenBank/DDBJ databases">
        <authorList>
            <person name="Feng X."/>
        </authorList>
    </citation>
    <scope>NUCLEOTIDE SEQUENCE [LARGE SCALE GENOMIC DNA]</scope>
    <source>
        <strain evidence="3 4">JCM31066</strain>
    </source>
</reference>
<feature type="region of interest" description="Disordered" evidence="1">
    <location>
        <begin position="612"/>
        <end position="643"/>
    </location>
</feature>
<evidence type="ECO:0000256" key="1">
    <source>
        <dbReference type="SAM" id="MobiDB-lite"/>
    </source>
</evidence>
<accession>A0A842HIY6</accession>
<feature type="compositionally biased region" description="Basic and acidic residues" evidence="1">
    <location>
        <begin position="671"/>
        <end position="685"/>
    </location>
</feature>
<evidence type="ECO:0000313" key="3">
    <source>
        <dbReference type="EMBL" id="MBC2595564.1"/>
    </source>
</evidence>
<feature type="transmembrane region" description="Helical" evidence="2">
    <location>
        <begin position="53"/>
        <end position="76"/>
    </location>
</feature>
<comment type="caution">
    <text evidence="3">The sequence shown here is derived from an EMBL/GenBank/DDBJ whole genome shotgun (WGS) entry which is preliminary data.</text>
</comment>
<feature type="compositionally biased region" description="Polar residues" evidence="1">
    <location>
        <begin position="686"/>
        <end position="695"/>
    </location>
</feature>
<keyword evidence="2" id="KW-0812">Transmembrane</keyword>
<feature type="transmembrane region" description="Helical" evidence="2">
    <location>
        <begin position="142"/>
        <end position="160"/>
    </location>
</feature>
<keyword evidence="4" id="KW-1185">Reference proteome</keyword>
<feature type="region of interest" description="Disordered" evidence="1">
    <location>
        <begin position="914"/>
        <end position="992"/>
    </location>
</feature>
<feature type="compositionally biased region" description="Low complexity" evidence="1">
    <location>
        <begin position="785"/>
        <end position="798"/>
    </location>
</feature>
<gene>
    <name evidence="3" type="ORF">H5P28_14955</name>
</gene>
<evidence type="ECO:0008006" key="5">
    <source>
        <dbReference type="Google" id="ProtNLM"/>
    </source>
</evidence>
<evidence type="ECO:0000256" key="2">
    <source>
        <dbReference type="SAM" id="Phobius"/>
    </source>
</evidence>
<organism evidence="3 4">
    <name type="scientific">Ruficoccus amylovorans</name>
    <dbReference type="NCBI Taxonomy" id="1804625"/>
    <lineage>
        <taxon>Bacteria</taxon>
        <taxon>Pseudomonadati</taxon>
        <taxon>Verrucomicrobiota</taxon>
        <taxon>Opitutia</taxon>
        <taxon>Puniceicoccales</taxon>
        <taxon>Cerasicoccaceae</taxon>
        <taxon>Ruficoccus</taxon>
    </lineage>
</organism>
<feature type="region of interest" description="Disordered" evidence="1">
    <location>
        <begin position="785"/>
        <end position="806"/>
    </location>
</feature>
<dbReference type="AlphaFoldDB" id="A0A842HIY6"/>
<name>A0A842HIY6_9BACT</name>
<feature type="region of interest" description="Disordered" evidence="1">
    <location>
        <begin position="664"/>
        <end position="701"/>
    </location>
</feature>